<keyword evidence="2" id="KW-1185">Reference proteome</keyword>
<dbReference type="Proteomes" id="UP000799118">
    <property type="component" value="Unassembled WGS sequence"/>
</dbReference>
<reference evidence="1" key="1">
    <citation type="journal article" date="2019" name="Environ. Microbiol.">
        <title>Fungal ecological strategies reflected in gene transcription - a case study of two litter decomposers.</title>
        <authorList>
            <person name="Barbi F."/>
            <person name="Kohler A."/>
            <person name="Barry K."/>
            <person name="Baskaran P."/>
            <person name="Daum C."/>
            <person name="Fauchery L."/>
            <person name="Ihrmark K."/>
            <person name="Kuo A."/>
            <person name="LaButti K."/>
            <person name="Lipzen A."/>
            <person name="Morin E."/>
            <person name="Grigoriev I.V."/>
            <person name="Henrissat B."/>
            <person name="Lindahl B."/>
            <person name="Martin F."/>
        </authorList>
    </citation>
    <scope>NUCLEOTIDE SEQUENCE</scope>
    <source>
        <strain evidence="1">JB14</strain>
    </source>
</reference>
<protein>
    <submittedName>
        <fullName evidence="1">Uncharacterized protein</fullName>
    </submittedName>
</protein>
<evidence type="ECO:0000313" key="2">
    <source>
        <dbReference type="Proteomes" id="UP000799118"/>
    </source>
</evidence>
<gene>
    <name evidence="1" type="ORF">BT96DRAFT_857616</name>
</gene>
<dbReference type="OrthoDB" id="2989558at2759"/>
<dbReference type="EMBL" id="ML769459">
    <property type="protein sequence ID" value="KAE9400208.1"/>
    <property type="molecule type" value="Genomic_DNA"/>
</dbReference>
<sequence length="183" mass="20734">MEARFDNKANILNASMLAAHDNSAIYRFKTNFSFRGRDITLLQDMNPALGSDAATVGAIHWRDKVIEVNGHKKKVSDLKTKKGGFMSKARYWRWTAERREYELKFVNDEWASTVKSDGTSKVVGRFAVPYRPHLFTKPPDPLLSMTRTALAEDEVFLLLVLVYSEAKRQDDTNSSVGNGSEGW</sequence>
<accession>A0A6A4HS98</accession>
<proteinExistence type="predicted"/>
<name>A0A6A4HS98_9AGAR</name>
<organism evidence="1 2">
    <name type="scientific">Gymnopus androsaceus JB14</name>
    <dbReference type="NCBI Taxonomy" id="1447944"/>
    <lineage>
        <taxon>Eukaryota</taxon>
        <taxon>Fungi</taxon>
        <taxon>Dikarya</taxon>
        <taxon>Basidiomycota</taxon>
        <taxon>Agaricomycotina</taxon>
        <taxon>Agaricomycetes</taxon>
        <taxon>Agaricomycetidae</taxon>
        <taxon>Agaricales</taxon>
        <taxon>Marasmiineae</taxon>
        <taxon>Omphalotaceae</taxon>
        <taxon>Gymnopus</taxon>
    </lineage>
</organism>
<dbReference type="AlphaFoldDB" id="A0A6A4HS98"/>
<evidence type="ECO:0000313" key="1">
    <source>
        <dbReference type="EMBL" id="KAE9400208.1"/>
    </source>
</evidence>